<reference evidence="5 6" key="1">
    <citation type="submission" date="2016-04" db="EMBL/GenBank/DDBJ databases">
        <authorList>
            <consortium name="Pathogen Informatics"/>
        </authorList>
    </citation>
    <scope>NUCLEOTIDE SEQUENCE [LARGE SCALE GENOMIC DNA]</scope>
    <source>
        <strain evidence="5 6">H050680373</strain>
    </source>
</reference>
<dbReference type="PANTHER" id="PTHR21599:SF0">
    <property type="entry name" value="GLYCERATE KINASE"/>
    <property type="match status" value="1"/>
</dbReference>
<keyword evidence="6" id="KW-1185">Reference proteome</keyword>
<name>A0A157S6K0_9BORD</name>
<dbReference type="Gene3D" id="3.90.1510.10">
    <property type="entry name" value="Glycerate kinase, domain 2"/>
    <property type="match status" value="1"/>
</dbReference>
<dbReference type="Proteomes" id="UP000076848">
    <property type="component" value="Unassembled WGS sequence"/>
</dbReference>
<evidence type="ECO:0000256" key="4">
    <source>
        <dbReference type="PIRNR" id="PIRNR006078"/>
    </source>
</evidence>
<sequence>MHRHDNINRLRQETRPVKIVIAPDSFKESLSAPAAAEAIAHGVRQAFPGAQTLCVPMADGGEGTVRAVLAATGGQWRESPVQGALGEARQAGWGWLADGTAVIEMATAAGLELTPPAQRDPLRASSHGVGQLVRAALDAGARRIILGLGGSATNDGGAGMLAALGVRFLDERGAELPLGGAALKRLVRLDTRGLDARLREVNVEVACDVDNPLCGPQGASHIFGPQKGATPEQVRELDASLARLADVCAAHLSRDLRDTPGAGAAGGLGYAALAFLDAAFRPGVEIVAELGGLEAALEGATLAFTGEGRMDAQTLRGKTPAGVARMAQRAGVPVIALAGSLGEGYEALYAGGVTAAFSLASGPMTLQQACEQAETLLAARARDAMRLWVAAGKRRL</sequence>
<dbReference type="NCBIfam" id="TIGR00045">
    <property type="entry name" value="glycerate kinase"/>
    <property type="match status" value="1"/>
</dbReference>
<dbReference type="InterPro" id="IPR004381">
    <property type="entry name" value="Glycerate_kinase"/>
</dbReference>
<dbReference type="AlphaFoldDB" id="A0A157S6K0"/>
<dbReference type="InterPro" id="IPR018193">
    <property type="entry name" value="Glyc_kinase_flavodox-like_fold"/>
</dbReference>
<gene>
    <name evidence="5" type="primary">garK</name>
    <name evidence="5" type="ORF">SAMEA3906486_00625</name>
</gene>
<dbReference type="InterPro" id="IPR036129">
    <property type="entry name" value="Glycerate_kinase_sf"/>
</dbReference>
<dbReference type="GO" id="GO:0031388">
    <property type="term" value="P:organic acid phosphorylation"/>
    <property type="evidence" value="ECO:0007669"/>
    <property type="project" value="UniProtKB-UniRule"/>
</dbReference>
<dbReference type="GO" id="GO:0008887">
    <property type="term" value="F:glycerate kinase activity"/>
    <property type="evidence" value="ECO:0007669"/>
    <property type="project" value="UniProtKB-UniRule"/>
</dbReference>
<dbReference type="Pfam" id="PF02595">
    <property type="entry name" value="Gly_kinase"/>
    <property type="match status" value="1"/>
</dbReference>
<keyword evidence="3 4" id="KW-0418">Kinase</keyword>
<evidence type="ECO:0000313" key="6">
    <source>
        <dbReference type="Proteomes" id="UP000076848"/>
    </source>
</evidence>
<evidence type="ECO:0000256" key="1">
    <source>
        <dbReference type="ARBA" id="ARBA00006284"/>
    </source>
</evidence>
<dbReference type="PIRSF" id="PIRSF006078">
    <property type="entry name" value="GlxK"/>
    <property type="match status" value="1"/>
</dbReference>
<proteinExistence type="inferred from homology"/>
<evidence type="ECO:0000313" key="5">
    <source>
        <dbReference type="EMBL" id="SAI65873.1"/>
    </source>
</evidence>
<dbReference type="InterPro" id="IPR018197">
    <property type="entry name" value="Glycerate_kinase_RE-like"/>
</dbReference>
<comment type="similarity">
    <text evidence="1 4">Belongs to the glycerate kinase type-1 family.</text>
</comment>
<evidence type="ECO:0000256" key="2">
    <source>
        <dbReference type="ARBA" id="ARBA00022679"/>
    </source>
</evidence>
<dbReference type="Gene3D" id="3.40.50.10350">
    <property type="entry name" value="Glycerate kinase, domain 1"/>
    <property type="match status" value="1"/>
</dbReference>
<dbReference type="STRING" id="288768.SAMEA3906486_00625"/>
<dbReference type="PANTHER" id="PTHR21599">
    <property type="entry name" value="GLYCERATE KINASE"/>
    <property type="match status" value="1"/>
</dbReference>
<dbReference type="SUPFAM" id="SSF110738">
    <property type="entry name" value="Glycerate kinase I"/>
    <property type="match status" value="1"/>
</dbReference>
<keyword evidence="2 4" id="KW-0808">Transferase</keyword>
<dbReference type="EC" id="2.7.1.31" evidence="5"/>
<protein>
    <submittedName>
        <fullName evidence="5">Glycerate kinase</fullName>
        <ecNumber evidence="5">2.7.1.31</ecNumber>
    </submittedName>
</protein>
<evidence type="ECO:0000256" key="3">
    <source>
        <dbReference type="ARBA" id="ARBA00022777"/>
    </source>
</evidence>
<organism evidence="5 6">
    <name type="scientific">Bordetella ansorpii</name>
    <dbReference type="NCBI Taxonomy" id="288768"/>
    <lineage>
        <taxon>Bacteria</taxon>
        <taxon>Pseudomonadati</taxon>
        <taxon>Pseudomonadota</taxon>
        <taxon>Betaproteobacteria</taxon>
        <taxon>Burkholderiales</taxon>
        <taxon>Alcaligenaceae</taxon>
        <taxon>Bordetella</taxon>
    </lineage>
</organism>
<accession>A0A157S6K0</accession>
<dbReference type="EMBL" id="FKIF01000001">
    <property type="protein sequence ID" value="SAI65873.1"/>
    <property type="molecule type" value="Genomic_DNA"/>
</dbReference>